<protein>
    <submittedName>
        <fullName evidence="1">Uncharacterized protein</fullName>
    </submittedName>
</protein>
<evidence type="ECO:0000313" key="1">
    <source>
        <dbReference type="EMBL" id="KAJ2981825.1"/>
    </source>
</evidence>
<comment type="caution">
    <text evidence="1">The sequence shown here is derived from an EMBL/GenBank/DDBJ whole genome shotgun (WGS) entry which is preliminary data.</text>
</comment>
<gene>
    <name evidence="1" type="ORF">NQ176_g1786</name>
</gene>
<evidence type="ECO:0000313" key="2">
    <source>
        <dbReference type="Proteomes" id="UP001143910"/>
    </source>
</evidence>
<keyword evidence="2" id="KW-1185">Reference proteome</keyword>
<organism evidence="1 2">
    <name type="scientific">Zarea fungicola</name>
    <dbReference type="NCBI Taxonomy" id="93591"/>
    <lineage>
        <taxon>Eukaryota</taxon>
        <taxon>Fungi</taxon>
        <taxon>Dikarya</taxon>
        <taxon>Ascomycota</taxon>
        <taxon>Pezizomycotina</taxon>
        <taxon>Sordariomycetes</taxon>
        <taxon>Hypocreomycetidae</taxon>
        <taxon>Hypocreales</taxon>
        <taxon>Cordycipitaceae</taxon>
        <taxon>Zarea</taxon>
    </lineage>
</organism>
<reference evidence="1" key="1">
    <citation type="submission" date="2022-08" db="EMBL/GenBank/DDBJ databases">
        <title>Genome Sequence of Lecanicillium fungicola.</title>
        <authorList>
            <person name="Buettner E."/>
        </authorList>
    </citation>
    <scope>NUCLEOTIDE SEQUENCE</scope>
    <source>
        <strain evidence="1">Babe33</strain>
    </source>
</reference>
<dbReference type="EMBL" id="JANJQO010000109">
    <property type="protein sequence ID" value="KAJ2981825.1"/>
    <property type="molecule type" value="Genomic_DNA"/>
</dbReference>
<dbReference type="Proteomes" id="UP001143910">
    <property type="component" value="Unassembled WGS sequence"/>
</dbReference>
<name>A0ACC1NRA8_9HYPO</name>
<proteinExistence type="predicted"/>
<accession>A0ACC1NRA8</accession>
<sequence>MRNMNRALVSSLLVASAYAHGVLLKTVGANGVDAPGACVLDGTPRNCIVNACGAQADTAIIRDAEINTGKYGPLGWTQGGGECKADAVISSFMGLADAPKYTKGSQSTGKEDPDQTTGFSFLGLLSFGGKRRLYNKETIVGDHYGLGRVYGLPTTNDRGEITFVYRLINEDGGGPLTVALDTWSAGTQKEAFINARPEERATILNNVFGIPFVSLSTATNSEYNVVVRLPDGAVCEGRVAGLDNVCFVRLRNMAQAGPFGGSGFFTQNSESRKRAVAHRLRKRAGRESLLLYGAKAPTVLLGVRGLAVRAAVTRVGLATLWQVTYDLPAWYMYSARLVFSDHCVAAFQSSAYGSIGGLDRLCHKGQAGNSIHRCTVHTGMLAGSKGSIRIMAISMLIRPEGEFARRFKYMQYSYLARKCATAYLVLFSIFTFRSCRIDSGTHQIMLPLKLLVAGILSSVACGASAPVGQGVRFRKRGTVLNDFLAMIAKVFPVNVAVHSFCSAEIAAEQVLAAVLNLDTTQNSQGCKNVTVIFARGSCEAGNVGALVGPLFFEALKDELPGESINFQGVPYPATAQGYFTADQAAGQMMTNLVRSTKSICPSTRIVLSGYSQGGFAVHDTANNLGNEMSNVSAVVIFGDPLSRKPVNNIDPSRVQIVCHKGDNICDQGAIIMPQHLTYVVDVASAADFVASHV</sequence>